<reference evidence="1 2" key="1">
    <citation type="submission" date="2020-04" db="EMBL/GenBank/DDBJ databases">
        <title>Rhodospirillaceae bacterium KN72 isolated from deep sea.</title>
        <authorList>
            <person name="Zhang D.-C."/>
        </authorList>
    </citation>
    <scope>NUCLEOTIDE SEQUENCE [LARGE SCALE GENOMIC DNA]</scope>
    <source>
        <strain evidence="1 2">KN72</strain>
    </source>
</reference>
<dbReference type="SUPFAM" id="SSF53067">
    <property type="entry name" value="Actin-like ATPase domain"/>
    <property type="match status" value="1"/>
</dbReference>
<sequence>MLDINPDAAAFIGLRLTSDRLDVFQGDARTILQGHTVFTVKTRQLSSNGIADFIEQSVRRFIDERSVDIRNLAGIGIAVQGIVDETVGCIRWSPILSCTPVDLGGALERRFGVPVMMDNDANTLGLAHSVEPQRSRNGCLVSIMIGYGVGMGIVIDGRVYRGNRGSAAEFGHMKISGSGALCRCGARGCIEASVGDYAIYRDAREILELSPSVTLPADGATMEEIAAEGRRGNAAICNLFRHAGSVLGLGVSNIVNLLAPEAVLITGAGTASFDLMKPGFDEALMPNILPSVRDITEITVMDWSLEIDGRGTIAMAVQHWIDERSAA</sequence>
<dbReference type="InterPro" id="IPR049874">
    <property type="entry name" value="ROK_cs"/>
</dbReference>
<dbReference type="PROSITE" id="PS01125">
    <property type="entry name" value="ROK"/>
    <property type="match status" value="1"/>
</dbReference>
<dbReference type="EMBL" id="JABBNT010000001">
    <property type="protein sequence ID" value="NMM43079.1"/>
    <property type="molecule type" value="Genomic_DNA"/>
</dbReference>
<comment type="caution">
    <text evidence="1">The sequence shown here is derived from an EMBL/GenBank/DDBJ whole genome shotgun (WGS) entry which is preliminary data.</text>
</comment>
<dbReference type="PANTHER" id="PTHR18964">
    <property type="entry name" value="ROK (REPRESSOR, ORF, KINASE) FAMILY"/>
    <property type="match status" value="1"/>
</dbReference>
<keyword evidence="2" id="KW-1185">Reference proteome</keyword>
<dbReference type="Proteomes" id="UP000539372">
    <property type="component" value="Unassembled WGS sequence"/>
</dbReference>
<dbReference type="Gene3D" id="3.30.420.40">
    <property type="match status" value="2"/>
</dbReference>
<organism evidence="1 2">
    <name type="scientific">Pacificispira spongiicola</name>
    <dbReference type="NCBI Taxonomy" id="2729598"/>
    <lineage>
        <taxon>Bacteria</taxon>
        <taxon>Pseudomonadati</taxon>
        <taxon>Pseudomonadota</taxon>
        <taxon>Alphaproteobacteria</taxon>
        <taxon>Rhodospirillales</taxon>
        <taxon>Rhodospirillaceae</taxon>
        <taxon>Pacificispira</taxon>
    </lineage>
</organism>
<proteinExistence type="predicted"/>
<dbReference type="InterPro" id="IPR000600">
    <property type="entry name" value="ROK"/>
</dbReference>
<dbReference type="PANTHER" id="PTHR18964:SF173">
    <property type="entry name" value="GLUCOKINASE"/>
    <property type="match status" value="1"/>
</dbReference>
<dbReference type="Pfam" id="PF00480">
    <property type="entry name" value="ROK"/>
    <property type="match status" value="1"/>
</dbReference>
<evidence type="ECO:0000313" key="2">
    <source>
        <dbReference type="Proteomes" id="UP000539372"/>
    </source>
</evidence>
<gene>
    <name evidence="1" type="ORF">HH303_01220</name>
</gene>
<name>A0A7Y0DWU4_9PROT</name>
<dbReference type="AlphaFoldDB" id="A0A7Y0DWU4"/>
<accession>A0A7Y0DWU4</accession>
<dbReference type="RefSeq" id="WP_169623385.1">
    <property type="nucleotide sequence ID" value="NZ_JABBNT010000001.1"/>
</dbReference>
<dbReference type="InterPro" id="IPR043129">
    <property type="entry name" value="ATPase_NBD"/>
</dbReference>
<protein>
    <submittedName>
        <fullName evidence="1">ROK family protein</fullName>
    </submittedName>
</protein>
<evidence type="ECO:0000313" key="1">
    <source>
        <dbReference type="EMBL" id="NMM43079.1"/>
    </source>
</evidence>